<protein>
    <submittedName>
        <fullName evidence="8">Uncharacterized protein</fullName>
    </submittedName>
</protein>
<feature type="region of interest" description="Disordered" evidence="6">
    <location>
        <begin position="1"/>
        <end position="28"/>
    </location>
</feature>
<dbReference type="Proteomes" id="UP001460270">
    <property type="component" value="Unassembled WGS sequence"/>
</dbReference>
<accession>A0AAW0PPK9</accession>
<dbReference type="GO" id="GO:0008270">
    <property type="term" value="F:zinc ion binding"/>
    <property type="evidence" value="ECO:0007669"/>
    <property type="project" value="UniProtKB-KW"/>
</dbReference>
<evidence type="ECO:0000256" key="5">
    <source>
        <dbReference type="ARBA" id="ARBA00023242"/>
    </source>
</evidence>
<keyword evidence="4" id="KW-0862">Zinc</keyword>
<keyword evidence="5" id="KW-0539">Nucleus</keyword>
<organism evidence="8 9">
    <name type="scientific">Mugilogobius chulae</name>
    <name type="common">yellowstripe goby</name>
    <dbReference type="NCBI Taxonomy" id="88201"/>
    <lineage>
        <taxon>Eukaryota</taxon>
        <taxon>Metazoa</taxon>
        <taxon>Chordata</taxon>
        <taxon>Craniata</taxon>
        <taxon>Vertebrata</taxon>
        <taxon>Euteleostomi</taxon>
        <taxon>Actinopterygii</taxon>
        <taxon>Neopterygii</taxon>
        <taxon>Teleostei</taxon>
        <taxon>Neoteleostei</taxon>
        <taxon>Acanthomorphata</taxon>
        <taxon>Gobiaria</taxon>
        <taxon>Gobiiformes</taxon>
        <taxon>Gobioidei</taxon>
        <taxon>Gobiidae</taxon>
        <taxon>Gobionellinae</taxon>
        <taxon>Mugilogobius</taxon>
    </lineage>
</organism>
<name>A0AAW0PPK9_9GOBI</name>
<dbReference type="EMBL" id="JBBPFD010000003">
    <property type="protein sequence ID" value="KAK7933955.1"/>
    <property type="molecule type" value="Genomic_DNA"/>
</dbReference>
<comment type="subcellular location">
    <subcellularLocation>
        <location evidence="1">Nucleus</location>
    </subcellularLocation>
</comment>
<keyword evidence="7" id="KW-0812">Transmembrane</keyword>
<dbReference type="PANTHER" id="PTHR46481:SF10">
    <property type="entry name" value="ZINC FINGER BED DOMAIN-CONTAINING PROTEIN 39"/>
    <property type="match status" value="1"/>
</dbReference>
<dbReference type="Gene3D" id="1.10.10.1070">
    <property type="entry name" value="Zinc finger, BED domain-containing"/>
    <property type="match status" value="1"/>
</dbReference>
<evidence type="ECO:0000313" key="9">
    <source>
        <dbReference type="Proteomes" id="UP001460270"/>
    </source>
</evidence>
<evidence type="ECO:0000256" key="7">
    <source>
        <dbReference type="SAM" id="Phobius"/>
    </source>
</evidence>
<reference evidence="9" key="1">
    <citation type="submission" date="2024-04" db="EMBL/GenBank/DDBJ databases">
        <title>Salinicola lusitanus LLJ914,a marine bacterium isolated from the Okinawa Trough.</title>
        <authorList>
            <person name="Li J."/>
        </authorList>
    </citation>
    <scope>NUCLEOTIDE SEQUENCE [LARGE SCALE GENOMIC DNA]</scope>
</reference>
<gene>
    <name evidence="8" type="ORF">WMY93_004851</name>
</gene>
<dbReference type="AlphaFoldDB" id="A0AAW0PPK9"/>
<evidence type="ECO:0000256" key="1">
    <source>
        <dbReference type="ARBA" id="ARBA00004123"/>
    </source>
</evidence>
<comment type="caution">
    <text evidence="8">The sequence shown here is derived from an EMBL/GenBank/DDBJ whole genome shotgun (WGS) entry which is preliminary data.</text>
</comment>
<dbReference type="PANTHER" id="PTHR46481">
    <property type="entry name" value="ZINC FINGER BED DOMAIN-CONTAINING PROTEIN 4"/>
    <property type="match status" value="1"/>
</dbReference>
<evidence type="ECO:0000256" key="2">
    <source>
        <dbReference type="ARBA" id="ARBA00022723"/>
    </source>
</evidence>
<evidence type="ECO:0000256" key="6">
    <source>
        <dbReference type="SAM" id="MobiDB-lite"/>
    </source>
</evidence>
<evidence type="ECO:0000313" key="8">
    <source>
        <dbReference type="EMBL" id="KAK7933955.1"/>
    </source>
</evidence>
<dbReference type="InterPro" id="IPR052035">
    <property type="entry name" value="ZnF_BED_domain_contain"/>
</dbReference>
<dbReference type="SUPFAM" id="SSF140996">
    <property type="entry name" value="Hermes dimerisation domain"/>
    <property type="match status" value="1"/>
</dbReference>
<evidence type="ECO:0000256" key="3">
    <source>
        <dbReference type="ARBA" id="ARBA00022771"/>
    </source>
</evidence>
<keyword evidence="7" id="KW-1133">Transmembrane helix</keyword>
<proteinExistence type="predicted"/>
<keyword evidence="9" id="KW-1185">Reference proteome</keyword>
<dbReference type="GO" id="GO:0005634">
    <property type="term" value="C:nucleus"/>
    <property type="evidence" value="ECO:0007669"/>
    <property type="project" value="UniProtKB-SubCell"/>
</dbReference>
<keyword evidence="3" id="KW-0863">Zinc-finger</keyword>
<feature type="compositionally biased region" description="Polar residues" evidence="6">
    <location>
        <begin position="13"/>
        <end position="26"/>
    </location>
</feature>
<evidence type="ECO:0000256" key="4">
    <source>
        <dbReference type="ARBA" id="ARBA00022833"/>
    </source>
</evidence>
<keyword evidence="7" id="KW-0472">Membrane</keyword>
<sequence>MLTHLRARHNTDQRQQSTTGPCNSAQYPDMSKKKMLDEAAVDMIIKDGPPFSMVQGEGFTNLMKILDPLYKVPCRKTVKTMVEERYQQNKKQAEEDLKKASAVSLTADMWTSRNMDAYLGVTCLIFLMILIYQLYF</sequence>
<feature type="transmembrane region" description="Helical" evidence="7">
    <location>
        <begin position="117"/>
        <end position="135"/>
    </location>
</feature>
<keyword evidence="2" id="KW-0479">Metal-binding</keyword>